<protein>
    <submittedName>
        <fullName evidence="2">DUF6907 domain-containing protein</fullName>
    </submittedName>
</protein>
<feature type="compositionally biased region" description="Polar residues" evidence="1">
    <location>
        <begin position="15"/>
        <end position="32"/>
    </location>
</feature>
<organism evidence="2 3">
    <name type="scientific">Streptomyces polygonati</name>
    <dbReference type="NCBI Taxonomy" id="1617087"/>
    <lineage>
        <taxon>Bacteria</taxon>
        <taxon>Bacillati</taxon>
        <taxon>Actinomycetota</taxon>
        <taxon>Actinomycetes</taxon>
        <taxon>Kitasatosporales</taxon>
        <taxon>Streptomycetaceae</taxon>
        <taxon>Streptomyces</taxon>
    </lineage>
</organism>
<sequence length="184" mass="20169">MATTSVAPKPATAARSVQQSASNATTSPGQTWSISTTGGFTLTGYLPPWADEDPSATDVPLEKLSIKLIDLAHWRPFDGQRMRIHHPAHADGDGQPGECEESVLDGHIACYPYSDDPAERTPYANVRVVDDFWLNNLTPEGLTKLATQLRAQAHHLETDLAPILEQARSDWTAHQIERANHVLQ</sequence>
<evidence type="ECO:0000313" key="3">
    <source>
        <dbReference type="Proteomes" id="UP001595765"/>
    </source>
</evidence>
<keyword evidence="3" id="KW-1185">Reference proteome</keyword>
<name>A0ABV8I185_9ACTN</name>
<accession>A0ABV8I185</accession>
<feature type="region of interest" description="Disordered" evidence="1">
    <location>
        <begin position="1"/>
        <end position="32"/>
    </location>
</feature>
<dbReference type="RefSeq" id="WP_386436444.1">
    <property type="nucleotide sequence ID" value="NZ_JBHSBB010000030.1"/>
</dbReference>
<evidence type="ECO:0000256" key="1">
    <source>
        <dbReference type="SAM" id="MobiDB-lite"/>
    </source>
</evidence>
<gene>
    <name evidence="2" type="ORF">ACFO3J_30765</name>
</gene>
<dbReference type="Proteomes" id="UP001595765">
    <property type="component" value="Unassembled WGS sequence"/>
</dbReference>
<proteinExistence type="predicted"/>
<comment type="caution">
    <text evidence="2">The sequence shown here is derived from an EMBL/GenBank/DDBJ whole genome shotgun (WGS) entry which is preliminary data.</text>
</comment>
<evidence type="ECO:0000313" key="2">
    <source>
        <dbReference type="EMBL" id="MFC4035821.1"/>
    </source>
</evidence>
<dbReference type="InterPro" id="IPR054202">
    <property type="entry name" value="DUF6907"/>
</dbReference>
<dbReference type="Pfam" id="PF21848">
    <property type="entry name" value="DUF6907"/>
    <property type="match status" value="1"/>
</dbReference>
<dbReference type="EMBL" id="JBHSBB010000030">
    <property type="protein sequence ID" value="MFC4035821.1"/>
    <property type="molecule type" value="Genomic_DNA"/>
</dbReference>
<reference evidence="3" key="1">
    <citation type="journal article" date="2019" name="Int. J. Syst. Evol. Microbiol.">
        <title>The Global Catalogue of Microorganisms (GCM) 10K type strain sequencing project: providing services to taxonomists for standard genome sequencing and annotation.</title>
        <authorList>
            <consortium name="The Broad Institute Genomics Platform"/>
            <consortium name="The Broad Institute Genome Sequencing Center for Infectious Disease"/>
            <person name="Wu L."/>
            <person name="Ma J."/>
        </authorList>
    </citation>
    <scope>NUCLEOTIDE SEQUENCE [LARGE SCALE GENOMIC DNA]</scope>
    <source>
        <strain evidence="3">CGMCC 4.7237</strain>
    </source>
</reference>